<gene>
    <name evidence="1" type="ORF">SAMN02746066_03439</name>
</gene>
<protein>
    <recommendedName>
        <fullName evidence="3">Phosphopantetheine attachment site</fullName>
    </recommendedName>
</protein>
<dbReference type="RefSeq" id="WP_073289635.1">
    <property type="nucleotide sequence ID" value="NZ_FRCP01000018.1"/>
</dbReference>
<sequence>MKDNNQLYSEIKKIMNRFVEGDFGDDENLLGITSVRNIIYILDNLESRYGLKINEDTVAKLKEFTLCNLTKMIYSNSNL</sequence>
<reference evidence="1 2" key="1">
    <citation type="submission" date="2016-11" db="EMBL/GenBank/DDBJ databases">
        <authorList>
            <person name="Jaros S."/>
            <person name="Januszkiewicz K."/>
            <person name="Wedrychowicz H."/>
        </authorList>
    </citation>
    <scope>NUCLEOTIDE SEQUENCE [LARGE SCALE GENOMIC DNA]</scope>
    <source>
        <strain evidence="1 2">DSM 15930</strain>
    </source>
</reference>
<dbReference type="Proteomes" id="UP000184038">
    <property type="component" value="Unassembled WGS sequence"/>
</dbReference>
<dbReference type="AlphaFoldDB" id="A0A1M7LVN3"/>
<proteinExistence type="predicted"/>
<evidence type="ECO:0008006" key="3">
    <source>
        <dbReference type="Google" id="ProtNLM"/>
    </source>
</evidence>
<organism evidence="1 2">
    <name type="scientific">Anaerosporobacter mobilis DSM 15930</name>
    <dbReference type="NCBI Taxonomy" id="1120996"/>
    <lineage>
        <taxon>Bacteria</taxon>
        <taxon>Bacillati</taxon>
        <taxon>Bacillota</taxon>
        <taxon>Clostridia</taxon>
        <taxon>Lachnospirales</taxon>
        <taxon>Lachnospiraceae</taxon>
        <taxon>Anaerosporobacter</taxon>
    </lineage>
</organism>
<dbReference type="STRING" id="1120996.SAMN02746066_03439"/>
<accession>A0A1M7LVN3</accession>
<name>A0A1M7LVN3_9FIRM</name>
<evidence type="ECO:0000313" key="1">
    <source>
        <dbReference type="EMBL" id="SHM82288.1"/>
    </source>
</evidence>
<dbReference type="EMBL" id="FRCP01000018">
    <property type="protein sequence ID" value="SHM82288.1"/>
    <property type="molecule type" value="Genomic_DNA"/>
</dbReference>
<keyword evidence="2" id="KW-1185">Reference proteome</keyword>
<evidence type="ECO:0000313" key="2">
    <source>
        <dbReference type="Proteomes" id="UP000184038"/>
    </source>
</evidence>
<dbReference type="OrthoDB" id="2657795at2"/>